<protein>
    <submittedName>
        <fullName evidence="1">Uncharacterized protein</fullName>
    </submittedName>
</protein>
<evidence type="ECO:0000313" key="1">
    <source>
        <dbReference type="EMBL" id="KAJ9058362.1"/>
    </source>
</evidence>
<proteinExistence type="predicted"/>
<accession>A0ACC2S7V0</accession>
<organism evidence="1 2">
    <name type="scientific">Entomophthora muscae</name>
    <dbReference type="NCBI Taxonomy" id="34485"/>
    <lineage>
        <taxon>Eukaryota</taxon>
        <taxon>Fungi</taxon>
        <taxon>Fungi incertae sedis</taxon>
        <taxon>Zoopagomycota</taxon>
        <taxon>Entomophthoromycotina</taxon>
        <taxon>Entomophthoromycetes</taxon>
        <taxon>Entomophthorales</taxon>
        <taxon>Entomophthoraceae</taxon>
        <taxon>Entomophthora</taxon>
    </lineage>
</organism>
<reference evidence="1" key="1">
    <citation type="submission" date="2022-04" db="EMBL/GenBank/DDBJ databases">
        <title>Genome of the entomopathogenic fungus Entomophthora muscae.</title>
        <authorList>
            <person name="Elya C."/>
            <person name="Lovett B.R."/>
            <person name="Lee E."/>
            <person name="Macias A.M."/>
            <person name="Hajek A.E."/>
            <person name="De Bivort B.L."/>
            <person name="Kasson M.T."/>
            <person name="De Fine Licht H.H."/>
            <person name="Stajich J.E."/>
        </authorList>
    </citation>
    <scope>NUCLEOTIDE SEQUENCE</scope>
    <source>
        <strain evidence="1">Berkeley</strain>
    </source>
</reference>
<name>A0ACC2S7V0_9FUNG</name>
<dbReference type="Proteomes" id="UP001165960">
    <property type="component" value="Unassembled WGS sequence"/>
</dbReference>
<sequence length="348" mass="40563">MVCFLIDLLKDPSLLSSSKNYITDLCFKMLSVSYSENQFIIRKRLELASTLVKVYPEISSWDRVLSFLVDHVMVISSKLNNVDWTEFIESSQTTFISQMFEFDNKEYYDFESLRTGVLLAVSAVLRYFTAIHLSSWDEAKILNGLLHKLLYATDNRQAFSMYKQLHSLFFLFLPSQPCLYKLISYLLDIETLQQSQSFDIINQHRELTCRISELLSAHLLIIRFFKSREFNEDVVISCITEGDRDGINFFKKFIENLNTSHGWARFLDACQALPTNFFYDVGLMMFDILRVIQSKDSQGIYTLAKLNLHTQVFYDTLYCELYSVLHNVCLRFSVTKLTIVLPSNATKF</sequence>
<comment type="caution">
    <text evidence="1">The sequence shown here is derived from an EMBL/GenBank/DDBJ whole genome shotgun (WGS) entry which is preliminary data.</text>
</comment>
<dbReference type="EMBL" id="QTSX02005727">
    <property type="protein sequence ID" value="KAJ9058362.1"/>
    <property type="molecule type" value="Genomic_DNA"/>
</dbReference>
<evidence type="ECO:0000313" key="2">
    <source>
        <dbReference type="Proteomes" id="UP001165960"/>
    </source>
</evidence>
<gene>
    <name evidence="1" type="ORF">DSO57_1013028</name>
</gene>
<keyword evidence="2" id="KW-1185">Reference proteome</keyword>